<accession>A0A9P7T1H5</accession>
<comment type="caution">
    <text evidence="3">The sequence shown here is derived from an EMBL/GenBank/DDBJ whole genome shotgun (WGS) entry which is preliminary data.</text>
</comment>
<keyword evidence="4" id="KW-1185">Reference proteome</keyword>
<evidence type="ECO:0000256" key="1">
    <source>
        <dbReference type="SAM" id="MobiDB-lite"/>
    </source>
</evidence>
<dbReference type="PANTHER" id="PTHR22696:SF1">
    <property type="entry name" value="E3 UBIQUITIN-PROTEIN LIGASE RNF26"/>
    <property type="match status" value="1"/>
</dbReference>
<evidence type="ECO:0000313" key="4">
    <source>
        <dbReference type="Proteomes" id="UP000748025"/>
    </source>
</evidence>
<dbReference type="Proteomes" id="UP000748025">
    <property type="component" value="Unassembled WGS sequence"/>
</dbReference>
<dbReference type="GO" id="GO:0006511">
    <property type="term" value="P:ubiquitin-dependent protein catabolic process"/>
    <property type="evidence" value="ECO:0007669"/>
    <property type="project" value="TreeGrafter"/>
</dbReference>
<dbReference type="EMBL" id="SRPW01000671">
    <property type="protein sequence ID" value="KAG6012974.1"/>
    <property type="molecule type" value="Genomic_DNA"/>
</dbReference>
<dbReference type="OrthoDB" id="66726at2759"/>
<dbReference type="PANTHER" id="PTHR22696">
    <property type="entry name" value="E3 UBIQUITIN-PROTEIN LIGASE RNF26"/>
    <property type="match status" value="1"/>
</dbReference>
<keyword evidence="2" id="KW-0812">Transmembrane</keyword>
<organism evidence="3 4">
    <name type="scientific">Claviceps pusilla</name>
    <dbReference type="NCBI Taxonomy" id="123648"/>
    <lineage>
        <taxon>Eukaryota</taxon>
        <taxon>Fungi</taxon>
        <taxon>Dikarya</taxon>
        <taxon>Ascomycota</taxon>
        <taxon>Pezizomycotina</taxon>
        <taxon>Sordariomycetes</taxon>
        <taxon>Hypocreomycetidae</taxon>
        <taxon>Hypocreales</taxon>
        <taxon>Clavicipitaceae</taxon>
        <taxon>Claviceps</taxon>
    </lineage>
</organism>
<keyword evidence="2" id="KW-0472">Membrane</keyword>
<feature type="transmembrane region" description="Helical" evidence="2">
    <location>
        <begin position="420"/>
        <end position="446"/>
    </location>
</feature>
<keyword evidence="2" id="KW-1133">Transmembrane helix</keyword>
<dbReference type="CDD" id="cd16616">
    <property type="entry name" value="mRING-HC-C4C4_Asi1p-like"/>
    <property type="match status" value="1"/>
</dbReference>
<gene>
    <name evidence="3" type="ORF">E4U43_007545</name>
</gene>
<feature type="transmembrane region" description="Helical" evidence="2">
    <location>
        <begin position="604"/>
        <end position="624"/>
    </location>
</feature>
<feature type="transmembrane region" description="Helical" evidence="2">
    <location>
        <begin position="380"/>
        <end position="400"/>
    </location>
</feature>
<evidence type="ECO:0000256" key="2">
    <source>
        <dbReference type="SAM" id="Phobius"/>
    </source>
</evidence>
<dbReference type="GO" id="GO:0061630">
    <property type="term" value="F:ubiquitin protein ligase activity"/>
    <property type="evidence" value="ECO:0007669"/>
    <property type="project" value="TreeGrafter"/>
</dbReference>
<dbReference type="AlphaFoldDB" id="A0A9P7T1H5"/>
<evidence type="ECO:0000313" key="3">
    <source>
        <dbReference type="EMBL" id="KAG6012974.1"/>
    </source>
</evidence>
<dbReference type="Gene3D" id="3.30.40.10">
    <property type="entry name" value="Zinc/RING finger domain, C3HC4 (zinc finger)"/>
    <property type="match status" value="1"/>
</dbReference>
<dbReference type="InterPro" id="IPR013083">
    <property type="entry name" value="Znf_RING/FYVE/PHD"/>
</dbReference>
<sequence>MDEVGYTSSLNDPDSQLLASLSSWHNITTWVLHVTRNAPFVEVIVLGGPRMLNKLGSYLAVSGSMDSHEHLPATTSRGGFSQAHEQNIYNILEPSSIFEKAQISAPDDQINLGNAASPVFIDRARGIGTVFSYATSRWAISCIAMAIILNRTYIFAATRRSPRFRWYTRFLLRLLPLVVLSFQSVRLLRSIQCQSSPDFNKFRWLDRGKSSDLASAYPNTFLNKLSSSLLLGASDRQSCEAIDMVPHFNTGTTNELRGSLSMLWPSFGGLCLSHFIETLSCAVQGRPLSAETGMTLFEQSLAFAEADEAVNGQIGWISSTGAHQNTQPRGVSGASSTSARSRILSRANTTPEVLFIAFLSSMTHITSHILGILDVQAKYRLVNTGFWGVCFMGSMVWSVIDFEFGNPLPQSLLRFPTVCIIGFVPHLLVLSGIIVCSMIYGLALILSALAPTTDSFTLNWRQRLANAHGNMQANLSLATIRITRDMDFYTALLRTGFTTITMASEAVYLNEERSVNMRHQTWLEEARLREVEELRNQTARMRVANDHIGTIGLIPVKEGTGLGGSGYGRERSAQKVTGGRGARGGRLTTGVTERSSTWVMALEYLLNITWLFARVGALSLLWFLGRLRIRTRPAYLLWLARRRKLETGHRASLEKNPDSLKYTPYTIGKHELPCTDGVDVELEFRQANDYQDEASLDAELYNYWASGGWWGVSDMSGDYTPKESGEVWDNTSVLSTSSVEGDDELSEGAILKHDNHDTLLKTSTISSCENHVVADPIWDTDHLARLLHPATLEEKEEARTLSAHLQSDKVMTRSAFRRHEQVRRSRILWPGLASHNMSSLRDQNTRLNPDDDDQILEQILLSRRRLRMPGSVETQSNSSIGLEGEDSRSLPCVVCHTSARTIIVWPCRCLSLCDDCRVSLAMNNFDKCVCCRRDVHSFSRVYVP</sequence>
<dbReference type="GO" id="GO:0016567">
    <property type="term" value="P:protein ubiquitination"/>
    <property type="evidence" value="ECO:0007669"/>
    <property type="project" value="TreeGrafter"/>
</dbReference>
<proteinExistence type="predicted"/>
<feature type="region of interest" description="Disordered" evidence="1">
    <location>
        <begin position="565"/>
        <end position="588"/>
    </location>
</feature>
<dbReference type="Pfam" id="PF13920">
    <property type="entry name" value="zf-C3HC4_3"/>
    <property type="match status" value="1"/>
</dbReference>
<feature type="transmembrane region" description="Helical" evidence="2">
    <location>
        <begin position="138"/>
        <end position="158"/>
    </location>
</feature>
<reference evidence="3" key="1">
    <citation type="journal article" date="2020" name="bioRxiv">
        <title>Whole genome comparisons of ergot fungi reveals the divergence and evolution of species within the genus Claviceps are the result of varying mechanisms driving genome evolution and host range expansion.</title>
        <authorList>
            <person name="Wyka S.A."/>
            <person name="Mondo S.J."/>
            <person name="Liu M."/>
            <person name="Dettman J."/>
            <person name="Nalam V."/>
            <person name="Broders K.D."/>
        </authorList>
    </citation>
    <scope>NUCLEOTIDE SEQUENCE</scope>
    <source>
        <strain evidence="3">CCC 602</strain>
    </source>
</reference>
<name>A0A9P7T1H5_9HYPO</name>
<protein>
    <submittedName>
        <fullName evidence="3">Uncharacterized protein</fullName>
    </submittedName>
</protein>